<organism evidence="5 6">
    <name type="scientific">Candidatus Planktophila lacus</name>
    <dbReference type="NCBI Taxonomy" id="1884913"/>
    <lineage>
        <taxon>Bacteria</taxon>
        <taxon>Bacillati</taxon>
        <taxon>Actinomycetota</taxon>
        <taxon>Actinomycetes</taxon>
        <taxon>Candidatus Nanopelagicales</taxon>
        <taxon>Candidatus Nanopelagicaceae</taxon>
        <taxon>Candidatus Planktophila</taxon>
    </lineage>
</organism>
<dbReference type="NCBIfam" id="TIGR00121">
    <property type="entry name" value="birA_ligase"/>
    <property type="match status" value="1"/>
</dbReference>
<dbReference type="SUPFAM" id="SSF55681">
    <property type="entry name" value="Class II aaRS and biotin synthetases"/>
    <property type="match status" value="1"/>
</dbReference>
<dbReference type="InterPro" id="IPR004143">
    <property type="entry name" value="BPL_LPL_catalytic"/>
</dbReference>
<evidence type="ECO:0000313" key="5">
    <source>
        <dbReference type="EMBL" id="ASY10958.1"/>
    </source>
</evidence>
<dbReference type="PANTHER" id="PTHR12835">
    <property type="entry name" value="BIOTIN PROTEIN LIGASE"/>
    <property type="match status" value="1"/>
</dbReference>
<sequence>MQIWAHGSTVLVVGSQAPRAPLNKSIIDANISQYWRVSVVDLTASTQSDLAELVNSSVAKSGEVIAAEFQSNGRGRLDRTFEAPPKSALLFSLYVAPKRARSDWSFISFLAALAMREVISKDIKDKVSLKWPNDILIGDRKVAGLLAQQIGDGVIVGIGLNVAMSADELPVPTATSLALAGSNNLDRNLLLSAFLNRFADIFEAWDSGGDFLEKYRQVSSTIGRQVRVEVLGRDSIEAEAVAITAQGALILSDGTEVNVGDVVHLR</sequence>
<dbReference type="EC" id="6.3.4.15" evidence="3"/>
<dbReference type="EMBL" id="CP016769">
    <property type="protein sequence ID" value="ASY10958.1"/>
    <property type="molecule type" value="Genomic_DNA"/>
</dbReference>
<keyword evidence="6" id="KW-1185">Reference proteome</keyword>
<protein>
    <recommendedName>
        <fullName evidence="3">biotin--[biotin carboxyl-carrier protein] ligase</fullName>
        <ecNumber evidence="3">6.3.4.15</ecNumber>
    </recommendedName>
</protein>
<dbReference type="GO" id="GO:0005737">
    <property type="term" value="C:cytoplasm"/>
    <property type="evidence" value="ECO:0007669"/>
    <property type="project" value="TreeGrafter"/>
</dbReference>
<dbReference type="CDD" id="cd16442">
    <property type="entry name" value="BPL"/>
    <property type="match status" value="1"/>
</dbReference>
<gene>
    <name evidence="5" type="ORF">A1s21148_05590</name>
</gene>
<dbReference type="InterPro" id="IPR004408">
    <property type="entry name" value="Biotin_CoA_COase_ligase"/>
</dbReference>
<evidence type="ECO:0000256" key="2">
    <source>
        <dbReference type="ARBA" id="ARBA00023267"/>
    </source>
</evidence>
<dbReference type="AlphaFoldDB" id="A0AAC9YRH2"/>
<keyword evidence="1 5" id="KW-0436">Ligase</keyword>
<dbReference type="PROSITE" id="PS51733">
    <property type="entry name" value="BPL_LPL_CATALYTIC"/>
    <property type="match status" value="1"/>
</dbReference>
<evidence type="ECO:0000259" key="4">
    <source>
        <dbReference type="PROSITE" id="PS51733"/>
    </source>
</evidence>
<dbReference type="Gene3D" id="2.30.30.100">
    <property type="match status" value="1"/>
</dbReference>
<name>A0AAC9YRH2_9ACTN</name>
<dbReference type="InterPro" id="IPR045864">
    <property type="entry name" value="aa-tRNA-synth_II/BPL/LPL"/>
</dbReference>
<evidence type="ECO:0000313" key="6">
    <source>
        <dbReference type="Proteomes" id="UP000217144"/>
    </source>
</evidence>
<accession>A0AAC9YRH2</accession>
<proteinExistence type="predicted"/>
<dbReference type="InterPro" id="IPR003142">
    <property type="entry name" value="BPL_C"/>
</dbReference>
<evidence type="ECO:0000256" key="1">
    <source>
        <dbReference type="ARBA" id="ARBA00022598"/>
    </source>
</evidence>
<dbReference type="PANTHER" id="PTHR12835:SF5">
    <property type="entry name" value="BIOTIN--PROTEIN LIGASE"/>
    <property type="match status" value="1"/>
</dbReference>
<evidence type="ECO:0000256" key="3">
    <source>
        <dbReference type="ARBA" id="ARBA00024227"/>
    </source>
</evidence>
<reference evidence="5 6" key="1">
    <citation type="submission" date="2016-07" db="EMBL/GenBank/DDBJ databases">
        <title>High microdiversification within the ubiquitous acI lineage of Actinobacteria.</title>
        <authorList>
            <person name="Neuenschwander S.M."/>
            <person name="Salcher M."/>
            <person name="Ghai R."/>
            <person name="Pernthaler J."/>
        </authorList>
    </citation>
    <scope>NUCLEOTIDE SEQUENCE [LARGE SCALE GENOMIC DNA]</scope>
    <source>
        <strain evidence="5">MMS-21-148</strain>
    </source>
</reference>
<keyword evidence="2" id="KW-0092">Biotin</keyword>
<dbReference type="Proteomes" id="UP000217144">
    <property type="component" value="Chromosome"/>
</dbReference>
<dbReference type="KEGG" id="plan:A1s21148_05590"/>
<dbReference type="Gene3D" id="3.30.930.10">
    <property type="entry name" value="Bira Bifunctional Protein, Domain 2"/>
    <property type="match status" value="1"/>
</dbReference>
<feature type="domain" description="BPL/LPL catalytic" evidence="4">
    <location>
        <begin position="26"/>
        <end position="206"/>
    </location>
</feature>
<dbReference type="Pfam" id="PF03099">
    <property type="entry name" value="BPL_LplA_LipB"/>
    <property type="match status" value="1"/>
</dbReference>
<dbReference type="Pfam" id="PF02237">
    <property type="entry name" value="BPL_C"/>
    <property type="match status" value="1"/>
</dbReference>
<dbReference type="GO" id="GO:0004077">
    <property type="term" value="F:biotin--[biotin carboxyl-carrier protein] ligase activity"/>
    <property type="evidence" value="ECO:0007669"/>
    <property type="project" value="UniProtKB-EC"/>
</dbReference>
<dbReference type="RefSeq" id="WP_095671448.1">
    <property type="nucleotide sequence ID" value="NZ_CP016769.1"/>
</dbReference>